<evidence type="ECO:0000259" key="2">
    <source>
        <dbReference type="PROSITE" id="PS50966"/>
    </source>
</evidence>
<evidence type="ECO:0000313" key="4">
    <source>
        <dbReference type="Proteomes" id="UP001259832"/>
    </source>
</evidence>
<evidence type="ECO:0000256" key="1">
    <source>
        <dbReference type="PROSITE-ProRule" id="PRU00325"/>
    </source>
</evidence>
<feature type="domain" description="SWIM-type" evidence="2">
    <location>
        <begin position="2"/>
        <end position="36"/>
    </location>
</feature>
<dbReference type="EMBL" id="JASMQC010000020">
    <property type="protein sequence ID" value="KAK1937151.1"/>
    <property type="molecule type" value="Genomic_DNA"/>
</dbReference>
<keyword evidence="4" id="KW-1185">Reference proteome</keyword>
<proteinExistence type="predicted"/>
<reference evidence="3" key="1">
    <citation type="submission" date="2023-08" db="EMBL/GenBank/DDBJ databases">
        <title>Reference Genome Resource for the Citrus Pathogen Phytophthora citrophthora.</title>
        <authorList>
            <person name="Moller H."/>
            <person name="Coetzee B."/>
            <person name="Rose L.J."/>
            <person name="Van Niekerk J.M."/>
        </authorList>
    </citation>
    <scope>NUCLEOTIDE SEQUENCE</scope>
    <source>
        <strain evidence="3">STE-U-9442</strain>
    </source>
</reference>
<dbReference type="InterPro" id="IPR007527">
    <property type="entry name" value="Znf_SWIM"/>
</dbReference>
<protein>
    <recommendedName>
        <fullName evidence="2">SWIM-type domain-containing protein</fullName>
    </recommendedName>
</protein>
<dbReference type="GO" id="GO:0008270">
    <property type="term" value="F:zinc ion binding"/>
    <property type="evidence" value="ECO:0007669"/>
    <property type="project" value="UniProtKB-KW"/>
</dbReference>
<gene>
    <name evidence="3" type="ORF">P3T76_009929</name>
</gene>
<comment type="caution">
    <text evidence="3">The sequence shown here is derived from an EMBL/GenBank/DDBJ whole genome shotgun (WGS) entry which is preliminary data.</text>
</comment>
<organism evidence="3 4">
    <name type="scientific">Phytophthora citrophthora</name>
    <dbReference type="NCBI Taxonomy" id="4793"/>
    <lineage>
        <taxon>Eukaryota</taxon>
        <taxon>Sar</taxon>
        <taxon>Stramenopiles</taxon>
        <taxon>Oomycota</taxon>
        <taxon>Peronosporomycetes</taxon>
        <taxon>Peronosporales</taxon>
        <taxon>Peronosporaceae</taxon>
        <taxon>Phytophthora</taxon>
    </lineage>
</organism>
<dbReference type="PROSITE" id="PS50966">
    <property type="entry name" value="ZF_SWIM"/>
    <property type="match status" value="1"/>
</dbReference>
<accession>A0AAD9GEP4</accession>
<sequence>MFAIDIIRNRYLCDCKTMRESGWICEHILATLSLLQQIDLDDVFRAIRVRNKTDRLRKSRNPQDLDTNHSHFFKLLTDSPGHVFHRSVMKDFVIQRNGTDNNEDIADRIAGW</sequence>
<name>A0AAD9GEP4_9STRA</name>
<keyword evidence="1" id="KW-0479">Metal-binding</keyword>
<evidence type="ECO:0000313" key="3">
    <source>
        <dbReference type="EMBL" id="KAK1937151.1"/>
    </source>
</evidence>
<keyword evidence="1" id="KW-0863">Zinc-finger</keyword>
<dbReference type="Proteomes" id="UP001259832">
    <property type="component" value="Unassembled WGS sequence"/>
</dbReference>
<dbReference type="AlphaFoldDB" id="A0AAD9GEP4"/>
<keyword evidence="1" id="KW-0862">Zinc</keyword>